<dbReference type="Gene3D" id="3.40.50.2300">
    <property type="match status" value="1"/>
</dbReference>
<dbReference type="PATRIC" id="fig|317.243.peg.3744"/>
<evidence type="ECO:0000256" key="1">
    <source>
        <dbReference type="PROSITE-ProRule" id="PRU00169"/>
    </source>
</evidence>
<dbReference type="AlphaFoldDB" id="A0A1C7YZN5"/>
<organism evidence="4 5">
    <name type="scientific">Pseudomonas syringae</name>
    <dbReference type="NCBI Taxonomy" id="317"/>
    <lineage>
        <taxon>Bacteria</taxon>
        <taxon>Pseudomonadati</taxon>
        <taxon>Pseudomonadota</taxon>
        <taxon>Gammaproteobacteria</taxon>
        <taxon>Pseudomonadales</taxon>
        <taxon>Pseudomonadaceae</taxon>
        <taxon>Pseudomonas</taxon>
    </lineage>
</organism>
<dbReference type="InterPro" id="IPR011006">
    <property type="entry name" value="CheY-like_superfamily"/>
</dbReference>
<dbReference type="Proteomes" id="UP000093104">
    <property type="component" value="Unassembled WGS sequence"/>
</dbReference>
<feature type="domain" description="EAL" evidence="3">
    <location>
        <begin position="150"/>
        <end position="403"/>
    </location>
</feature>
<evidence type="ECO:0000259" key="2">
    <source>
        <dbReference type="PROSITE" id="PS50110"/>
    </source>
</evidence>
<dbReference type="GO" id="GO:0016301">
    <property type="term" value="F:kinase activity"/>
    <property type="evidence" value="ECO:0007669"/>
    <property type="project" value="UniProtKB-KW"/>
</dbReference>
<dbReference type="Pfam" id="PF00563">
    <property type="entry name" value="EAL"/>
    <property type="match status" value="1"/>
</dbReference>
<dbReference type="InterPro" id="IPR050706">
    <property type="entry name" value="Cyclic-di-GMP_PDE-like"/>
</dbReference>
<protein>
    <submittedName>
        <fullName evidence="4">Histidine kinase</fullName>
    </submittedName>
</protein>
<dbReference type="EMBL" id="LGSI01000056">
    <property type="protein sequence ID" value="OCR23254.1"/>
    <property type="molecule type" value="Genomic_DNA"/>
</dbReference>
<dbReference type="CDD" id="cd01948">
    <property type="entry name" value="EAL"/>
    <property type="match status" value="1"/>
</dbReference>
<dbReference type="PROSITE" id="PS50110">
    <property type="entry name" value="RESPONSE_REGULATORY"/>
    <property type="match status" value="1"/>
</dbReference>
<dbReference type="PANTHER" id="PTHR33121">
    <property type="entry name" value="CYCLIC DI-GMP PHOSPHODIESTERASE PDEF"/>
    <property type="match status" value="1"/>
</dbReference>
<dbReference type="InterPro" id="IPR001633">
    <property type="entry name" value="EAL_dom"/>
</dbReference>
<dbReference type="PROSITE" id="PS50883">
    <property type="entry name" value="EAL"/>
    <property type="match status" value="1"/>
</dbReference>
<evidence type="ECO:0000313" key="4">
    <source>
        <dbReference type="EMBL" id="OCR23254.1"/>
    </source>
</evidence>
<accession>A0A1C7YZN5</accession>
<feature type="modified residue" description="4-aspartylphosphate" evidence="1">
    <location>
        <position position="56"/>
    </location>
</feature>
<dbReference type="Gene3D" id="3.20.20.450">
    <property type="entry name" value="EAL domain"/>
    <property type="match status" value="1"/>
</dbReference>
<name>A0A1C7YZN5_PSESX</name>
<dbReference type="PANTHER" id="PTHR33121:SF70">
    <property type="entry name" value="SIGNALING PROTEIN YKOW"/>
    <property type="match status" value="1"/>
</dbReference>
<dbReference type="InterPro" id="IPR035919">
    <property type="entry name" value="EAL_sf"/>
</dbReference>
<keyword evidence="1" id="KW-0597">Phosphoprotein</keyword>
<evidence type="ECO:0000313" key="5">
    <source>
        <dbReference type="Proteomes" id="UP000093104"/>
    </source>
</evidence>
<reference evidence="4 5" key="1">
    <citation type="submission" date="2015-07" db="EMBL/GenBank/DDBJ databases">
        <title>Draft genome sequence of a diazotrophic, plant growth-promoting rhizobacterium of the Pseudomonas syringae complex.</title>
        <authorList>
            <person name="Patten C.L."/>
            <person name="Jeong H."/>
        </authorList>
    </citation>
    <scope>NUCLEOTIDE SEQUENCE [LARGE SCALE GENOMIC DNA]</scope>
    <source>
        <strain evidence="4 5">GR12-2</strain>
    </source>
</reference>
<gene>
    <name evidence="4" type="ORF">AFK24_19285</name>
</gene>
<dbReference type="SMART" id="SM00052">
    <property type="entry name" value="EAL"/>
    <property type="match status" value="1"/>
</dbReference>
<comment type="caution">
    <text evidence="4">The sequence shown here is derived from an EMBL/GenBank/DDBJ whole genome shotgun (WGS) entry which is preliminary data.</text>
</comment>
<dbReference type="GO" id="GO:0071111">
    <property type="term" value="F:cyclic-guanylate-specific phosphodiesterase activity"/>
    <property type="evidence" value="ECO:0007669"/>
    <property type="project" value="InterPro"/>
</dbReference>
<feature type="domain" description="Response regulatory" evidence="2">
    <location>
        <begin position="5"/>
        <end position="126"/>
    </location>
</feature>
<dbReference type="InterPro" id="IPR001789">
    <property type="entry name" value="Sig_transdc_resp-reg_receiver"/>
</dbReference>
<keyword evidence="4" id="KW-0418">Kinase</keyword>
<dbReference type="SUPFAM" id="SSF52172">
    <property type="entry name" value="CheY-like"/>
    <property type="match status" value="1"/>
</dbReference>
<dbReference type="SUPFAM" id="SSF141868">
    <property type="entry name" value="EAL domain-like"/>
    <property type="match status" value="1"/>
</dbReference>
<proteinExistence type="predicted"/>
<dbReference type="OrthoDB" id="9812358at2"/>
<keyword evidence="4" id="KW-0808">Transferase</keyword>
<dbReference type="SMART" id="SM00448">
    <property type="entry name" value="REC"/>
    <property type="match status" value="1"/>
</dbReference>
<dbReference type="GO" id="GO:0000160">
    <property type="term" value="P:phosphorelay signal transduction system"/>
    <property type="evidence" value="ECO:0007669"/>
    <property type="project" value="InterPro"/>
</dbReference>
<dbReference type="Pfam" id="PF00072">
    <property type="entry name" value="Response_reg"/>
    <property type="match status" value="1"/>
</dbReference>
<evidence type="ECO:0000259" key="3">
    <source>
        <dbReference type="PROSITE" id="PS50883"/>
    </source>
</evidence>
<sequence>MRSLTVLILEDNPFQLMALHQMLNANQIFDVLTAPSVAQARQSLNKRGGVDIAICDLMMEGPDGLELIRHLALSGQARAVIILSSTEPSVQESVAQLARQQGIAVLGCLQKPASTVAIGELLEAYDALPDACDEPLPTPRSALTFQELYPAAQHGAIDLSVLSEQWVACYQPKVSLSGEVLGVEALVRWQHPEYGLLTPDRFMPALEGAGLMVPLTWRVLGLALKLSADMLCEQGEALPVAVNITPQMLELPDFAEQVLARLVHFGLPAQILTLEIVEQAAPEPSTWQVEGLLRLRMHGCKLSIDDFGTGASNLERLLQLPFTELKVPAEFVRDMADDSRKSAVVAGAMLIARRMSLDVVFEGVESMDDFYSVMALGGASLQGYFISRPLLVRDVLPWITERTGLEASQLGPQSGLSRGHSPAGK</sequence>